<evidence type="ECO:0000313" key="1">
    <source>
        <dbReference type="EMBL" id="GGJ69940.1"/>
    </source>
</evidence>
<gene>
    <name evidence="1" type="ORF">GCM10007173_30950</name>
</gene>
<name>A0ABQ2DRN4_9MICC</name>
<dbReference type="Proteomes" id="UP000606115">
    <property type="component" value="Unassembled WGS sequence"/>
</dbReference>
<sequence length="61" mass="6922">MVRELRMLRILSIDAGGTRETCMQRGQSRVIHLQSFRGTGEFRISRCPDGGSRYLRGALPQ</sequence>
<proteinExistence type="predicted"/>
<reference evidence="2" key="1">
    <citation type="journal article" date="2019" name="Int. J. Syst. Evol. Microbiol.">
        <title>The Global Catalogue of Microorganisms (GCM) 10K type strain sequencing project: providing services to taxonomists for standard genome sequencing and annotation.</title>
        <authorList>
            <consortium name="The Broad Institute Genomics Platform"/>
            <consortium name="The Broad Institute Genome Sequencing Center for Infectious Disease"/>
            <person name="Wu L."/>
            <person name="Ma J."/>
        </authorList>
    </citation>
    <scope>NUCLEOTIDE SEQUENCE [LARGE SCALE GENOMIC DNA]</scope>
    <source>
        <strain evidence="2">CGMCC 1.3685</strain>
    </source>
</reference>
<evidence type="ECO:0000313" key="2">
    <source>
        <dbReference type="Proteomes" id="UP000606115"/>
    </source>
</evidence>
<keyword evidence="2" id="KW-1185">Reference proteome</keyword>
<comment type="caution">
    <text evidence="1">The sequence shown here is derived from an EMBL/GenBank/DDBJ whole genome shotgun (WGS) entry which is preliminary data.</text>
</comment>
<protein>
    <recommendedName>
        <fullName evidence="3">Hydantoinase/oxoprolinase N-terminal domain-containing protein</fullName>
    </recommendedName>
</protein>
<accession>A0ABQ2DRN4</accession>
<organism evidence="1 2">
    <name type="scientific">Glutamicibacter ardleyensis</name>
    <dbReference type="NCBI Taxonomy" id="225894"/>
    <lineage>
        <taxon>Bacteria</taxon>
        <taxon>Bacillati</taxon>
        <taxon>Actinomycetota</taxon>
        <taxon>Actinomycetes</taxon>
        <taxon>Micrococcales</taxon>
        <taxon>Micrococcaceae</taxon>
        <taxon>Glutamicibacter</taxon>
    </lineage>
</organism>
<dbReference type="EMBL" id="BMKX01000009">
    <property type="protein sequence ID" value="GGJ69940.1"/>
    <property type="molecule type" value="Genomic_DNA"/>
</dbReference>
<evidence type="ECO:0008006" key="3">
    <source>
        <dbReference type="Google" id="ProtNLM"/>
    </source>
</evidence>